<accession>A0ABV6E1X1</accession>
<evidence type="ECO:0000256" key="6">
    <source>
        <dbReference type="ARBA" id="ARBA00023136"/>
    </source>
</evidence>
<dbReference type="Proteomes" id="UP001589698">
    <property type="component" value="Unassembled WGS sequence"/>
</dbReference>
<dbReference type="PANTHER" id="PTHR21624:SF1">
    <property type="entry name" value="ALKYLGLYCEROL MONOOXYGENASE"/>
    <property type="match status" value="1"/>
</dbReference>
<evidence type="ECO:0000256" key="1">
    <source>
        <dbReference type="ARBA" id="ARBA00004127"/>
    </source>
</evidence>
<keyword evidence="4 8" id="KW-0560">Oxidoreductase</keyword>
<name>A0ABV6E1X1_9ACTN</name>
<keyword evidence="5" id="KW-0443">Lipid metabolism</keyword>
<protein>
    <submittedName>
        <fullName evidence="8">Sterol desaturase family protein</fullName>
        <ecNumber evidence="8">1.-.-.-</ecNumber>
    </submittedName>
</protein>
<dbReference type="Pfam" id="PF04116">
    <property type="entry name" value="FA_hydroxylase"/>
    <property type="match status" value="1"/>
</dbReference>
<proteinExistence type="predicted"/>
<comment type="caution">
    <text evidence="8">The sequence shown here is derived from an EMBL/GenBank/DDBJ whole genome shotgun (WGS) entry which is preliminary data.</text>
</comment>
<keyword evidence="9" id="KW-1185">Reference proteome</keyword>
<dbReference type="EC" id="1.-.-.-" evidence="8"/>
<keyword evidence="6" id="KW-0472">Membrane</keyword>
<feature type="domain" description="Fatty acid hydroxylase" evidence="7">
    <location>
        <begin position="188"/>
        <end position="320"/>
    </location>
</feature>
<evidence type="ECO:0000259" key="7">
    <source>
        <dbReference type="Pfam" id="PF04116"/>
    </source>
</evidence>
<sequence>MRIDLTVAAIPAFVAAMGAEHAWQRTHPVEPGTRAGDYQLADTVASLTMGIGSLAAPWVAKRLLDPLTPGVGRHGRTLLALGAAAAALTTVGDVVRRRLRDGALPAPRTVPADVREVQDELAEIRQGPTTPRGDRTPPVLRKAHGALAVSAVASTALVTSTTWAAMTSGRRLHACSPLDLGGGPWAALVAVLGWDFVYYWNHRLSHESRWLWAVHVVHHSSERYNLSTALRQPVAEGVTLTVPYGLLALLGVRPALIEQARGINLIYQFWIHTEAIRRLGWVEKVFNTPSHHRVHHGSNREYLDRNHGSILILWDRLFGTFEEEDEPVVYGLTSDLGSYSPVRIATHEWADIAVDVAAADTWHDRWSFLLRRPGWAYARRAAAGAA</sequence>
<dbReference type="EMBL" id="JBHLXH010000001">
    <property type="protein sequence ID" value="MFC0222992.1"/>
    <property type="molecule type" value="Genomic_DNA"/>
</dbReference>
<comment type="subcellular location">
    <subcellularLocation>
        <location evidence="1">Endomembrane system</location>
        <topology evidence="1">Multi-pass membrane protein</topology>
    </subcellularLocation>
</comment>
<evidence type="ECO:0000256" key="2">
    <source>
        <dbReference type="ARBA" id="ARBA00022692"/>
    </source>
</evidence>
<reference evidence="8 9" key="1">
    <citation type="submission" date="2024-09" db="EMBL/GenBank/DDBJ databases">
        <authorList>
            <person name="Sun Q."/>
            <person name="Mori K."/>
        </authorList>
    </citation>
    <scope>NUCLEOTIDE SEQUENCE [LARGE SCALE GENOMIC DNA]</scope>
    <source>
        <strain evidence="8 9">CCM 8654</strain>
    </source>
</reference>
<evidence type="ECO:0000313" key="8">
    <source>
        <dbReference type="EMBL" id="MFC0222992.1"/>
    </source>
</evidence>
<evidence type="ECO:0000256" key="4">
    <source>
        <dbReference type="ARBA" id="ARBA00023002"/>
    </source>
</evidence>
<evidence type="ECO:0000256" key="3">
    <source>
        <dbReference type="ARBA" id="ARBA00022989"/>
    </source>
</evidence>
<keyword evidence="3" id="KW-1133">Transmembrane helix</keyword>
<evidence type="ECO:0000313" key="9">
    <source>
        <dbReference type="Proteomes" id="UP001589698"/>
    </source>
</evidence>
<organism evidence="8 9">
    <name type="scientific">Nocardioides zeicaulis</name>
    <dbReference type="NCBI Taxonomy" id="1776857"/>
    <lineage>
        <taxon>Bacteria</taxon>
        <taxon>Bacillati</taxon>
        <taxon>Actinomycetota</taxon>
        <taxon>Actinomycetes</taxon>
        <taxon>Propionibacteriales</taxon>
        <taxon>Nocardioidaceae</taxon>
        <taxon>Nocardioides</taxon>
    </lineage>
</organism>
<dbReference type="InterPro" id="IPR051689">
    <property type="entry name" value="Sterol_desaturase/TMEM195"/>
</dbReference>
<dbReference type="PANTHER" id="PTHR21624">
    <property type="entry name" value="STEROL DESATURASE-RELATED PROTEIN"/>
    <property type="match status" value="1"/>
</dbReference>
<gene>
    <name evidence="8" type="ORF">ACFFJG_10900</name>
</gene>
<keyword evidence="2" id="KW-0812">Transmembrane</keyword>
<dbReference type="GO" id="GO:0016491">
    <property type="term" value="F:oxidoreductase activity"/>
    <property type="evidence" value="ECO:0007669"/>
    <property type="project" value="UniProtKB-KW"/>
</dbReference>
<dbReference type="RefSeq" id="WP_378518727.1">
    <property type="nucleotide sequence ID" value="NZ_CBCSDI010000022.1"/>
</dbReference>
<dbReference type="InterPro" id="IPR006694">
    <property type="entry name" value="Fatty_acid_hydroxylase"/>
</dbReference>
<evidence type="ECO:0000256" key="5">
    <source>
        <dbReference type="ARBA" id="ARBA00023098"/>
    </source>
</evidence>